<gene>
    <name evidence="3" type="ORF">J2Z34_002393</name>
</gene>
<accession>A0ABS4G5Q8</accession>
<dbReference type="Pfam" id="PF09992">
    <property type="entry name" value="NAGPA"/>
    <property type="match status" value="1"/>
</dbReference>
<reference evidence="3 4" key="1">
    <citation type="submission" date="2021-03" db="EMBL/GenBank/DDBJ databases">
        <title>Genomic Encyclopedia of Type Strains, Phase IV (KMG-IV): sequencing the most valuable type-strain genomes for metagenomic binning, comparative biology and taxonomic classification.</title>
        <authorList>
            <person name="Goeker M."/>
        </authorList>
    </citation>
    <scope>NUCLEOTIDE SEQUENCE [LARGE SCALE GENOMIC DNA]</scope>
    <source>
        <strain evidence="3 4">DSM 6139</strain>
    </source>
</reference>
<dbReference type="PANTHER" id="PTHR40446">
    <property type="entry name" value="N-ACETYLGLUCOSAMINE-1-PHOSPHODIESTER ALPHA-N-ACETYLGLUCOSAMINIDASE"/>
    <property type="match status" value="1"/>
</dbReference>
<proteinExistence type="predicted"/>
<dbReference type="PANTHER" id="PTHR40446:SF2">
    <property type="entry name" value="N-ACETYLGLUCOSAMINE-1-PHOSPHODIESTER ALPHA-N-ACETYLGLUCOSAMINIDASE"/>
    <property type="match status" value="1"/>
</dbReference>
<comment type="caution">
    <text evidence="3">The sequence shown here is derived from an EMBL/GenBank/DDBJ whole genome shotgun (WGS) entry which is preliminary data.</text>
</comment>
<keyword evidence="4" id="KW-1185">Reference proteome</keyword>
<dbReference type="RefSeq" id="WP_209460083.1">
    <property type="nucleotide sequence ID" value="NZ_JAGGKC010000021.1"/>
</dbReference>
<evidence type="ECO:0000313" key="4">
    <source>
        <dbReference type="Proteomes" id="UP001519271"/>
    </source>
</evidence>
<name>A0ABS4G5Q8_9CLOT</name>
<keyword evidence="1" id="KW-0472">Membrane</keyword>
<dbReference type="EMBL" id="JAGGKC010000021">
    <property type="protein sequence ID" value="MBP1919897.1"/>
    <property type="molecule type" value="Genomic_DNA"/>
</dbReference>
<sequence length="318" mass="34078">MKKKRHPAFMIILDILAVAVIVGGIAAYRLLIPETYVANASGTEAVSTAASAADTSEKAVSSDTGTTDWGEAFADKFTEGEIIETDTSYMSKNVNVTMTTVQEDGVTYYVQDIYVRSIENLQTAFAEDTYGKAVTDWVLDMAIENDAVAAINGDYYGVESGGVVIRNGVLYRDDANADVLVLYYDGTMKGFSAAEFDADLEMANGAYQAWNFGPLLVEEGTALTSFSSRISGTNPRTAIGCIEPGHYVFITVDGRQAGYSSGMTLKQLAATMESLGCQVAYNLDGGQTSTMTFGDEIANQPYKGGRLTSDIIFITDGE</sequence>
<evidence type="ECO:0000259" key="2">
    <source>
        <dbReference type="Pfam" id="PF09992"/>
    </source>
</evidence>
<evidence type="ECO:0000256" key="1">
    <source>
        <dbReference type="SAM" id="Phobius"/>
    </source>
</evidence>
<keyword evidence="1" id="KW-0812">Transmembrane</keyword>
<evidence type="ECO:0000313" key="3">
    <source>
        <dbReference type="EMBL" id="MBP1919897.1"/>
    </source>
</evidence>
<dbReference type="InterPro" id="IPR018711">
    <property type="entry name" value="NAGPA"/>
</dbReference>
<dbReference type="Proteomes" id="UP001519271">
    <property type="component" value="Unassembled WGS sequence"/>
</dbReference>
<organism evidence="3 4">
    <name type="scientific">Youngiibacter multivorans</name>
    <dbReference type="NCBI Taxonomy" id="937251"/>
    <lineage>
        <taxon>Bacteria</taxon>
        <taxon>Bacillati</taxon>
        <taxon>Bacillota</taxon>
        <taxon>Clostridia</taxon>
        <taxon>Eubacteriales</taxon>
        <taxon>Clostridiaceae</taxon>
        <taxon>Youngiibacter</taxon>
    </lineage>
</organism>
<protein>
    <submittedName>
        <fullName evidence="3">Exopolysaccharide biosynthesis protein</fullName>
    </submittedName>
</protein>
<feature type="transmembrane region" description="Helical" evidence="1">
    <location>
        <begin position="7"/>
        <end position="31"/>
    </location>
</feature>
<feature type="domain" description="Phosphodiester glycosidase" evidence="2">
    <location>
        <begin position="145"/>
        <end position="314"/>
    </location>
</feature>
<keyword evidence="1" id="KW-1133">Transmembrane helix</keyword>